<evidence type="ECO:0000313" key="12">
    <source>
        <dbReference type="Proteomes" id="UP000034883"/>
    </source>
</evidence>
<dbReference type="RefSeq" id="WP_053235608.1">
    <property type="nucleotide sequence ID" value="NZ_CP011125.1"/>
</dbReference>
<dbReference type="InterPro" id="IPR017441">
    <property type="entry name" value="Protein_kinase_ATP_BS"/>
</dbReference>
<evidence type="ECO:0000256" key="9">
    <source>
        <dbReference type="SAM" id="Phobius"/>
    </source>
</evidence>
<dbReference type="STRING" id="927083.DB32_005617"/>
<dbReference type="SUPFAM" id="SSF56112">
    <property type="entry name" value="Protein kinase-like (PK-like)"/>
    <property type="match status" value="1"/>
</dbReference>
<dbReference type="EMBL" id="CP011125">
    <property type="protein sequence ID" value="AKF08468.1"/>
    <property type="molecule type" value="Genomic_DNA"/>
</dbReference>
<reference evidence="11 12" key="1">
    <citation type="submission" date="2015-03" db="EMBL/GenBank/DDBJ databases">
        <title>Genome assembly of Sandaracinus amylolyticus DSM 53668.</title>
        <authorList>
            <person name="Sharma G."/>
            <person name="Subramanian S."/>
        </authorList>
    </citation>
    <scope>NUCLEOTIDE SEQUENCE [LARGE SCALE GENOMIC DNA]</scope>
    <source>
        <strain evidence="11 12">DSM 53668</strain>
    </source>
</reference>
<evidence type="ECO:0000259" key="10">
    <source>
        <dbReference type="PROSITE" id="PS50011"/>
    </source>
</evidence>
<evidence type="ECO:0000256" key="7">
    <source>
        <dbReference type="PROSITE-ProRule" id="PRU10141"/>
    </source>
</evidence>
<dbReference type="Gene3D" id="1.10.510.10">
    <property type="entry name" value="Transferase(Phosphotransferase) domain 1"/>
    <property type="match status" value="1"/>
</dbReference>
<dbReference type="PROSITE" id="PS00107">
    <property type="entry name" value="PROTEIN_KINASE_ATP"/>
    <property type="match status" value="1"/>
</dbReference>
<keyword evidence="3" id="KW-0808">Transferase</keyword>
<feature type="transmembrane region" description="Helical" evidence="9">
    <location>
        <begin position="107"/>
        <end position="132"/>
    </location>
</feature>
<feature type="transmembrane region" description="Helical" evidence="9">
    <location>
        <begin position="44"/>
        <end position="61"/>
    </location>
</feature>
<dbReference type="PANTHER" id="PTHR43289">
    <property type="entry name" value="MITOGEN-ACTIVATED PROTEIN KINASE KINASE KINASE 20-RELATED"/>
    <property type="match status" value="1"/>
</dbReference>
<organism evidence="11 12">
    <name type="scientific">Sandaracinus amylolyticus</name>
    <dbReference type="NCBI Taxonomy" id="927083"/>
    <lineage>
        <taxon>Bacteria</taxon>
        <taxon>Pseudomonadati</taxon>
        <taxon>Myxococcota</taxon>
        <taxon>Polyangia</taxon>
        <taxon>Polyangiales</taxon>
        <taxon>Sandaracinaceae</taxon>
        <taxon>Sandaracinus</taxon>
    </lineage>
</organism>
<keyword evidence="6 7" id="KW-0067">ATP-binding</keyword>
<feature type="transmembrane region" description="Helical" evidence="9">
    <location>
        <begin position="73"/>
        <end position="95"/>
    </location>
</feature>
<keyword evidence="9" id="KW-1133">Transmembrane helix</keyword>
<evidence type="ECO:0000256" key="5">
    <source>
        <dbReference type="ARBA" id="ARBA00022777"/>
    </source>
</evidence>
<keyword evidence="9" id="KW-0472">Membrane</keyword>
<sequence>MTVPPTSPGTPEPSRVPTPITPGVLAVAQRAVSNEELATNHKRLVTAYGIATVLVPAFALTDFAREWAWPHHTALVTALVIRAIAMAVIGGAYFRLRTARALSERELDFWVNALTPFLAVVIALLSLCISGVDSPYTDAVNLVATGYAFVPRRWTKVVGSAITAVIAFPATFLVAALVWDRARAELSEPAFAMDLAIETAIFAATVAVLAYAAHLLWALRREVFAARSIGRYRVQKRLGRGGMGEVWSAFDETLKRNVALKVLRLDHADAVALARFEREVRATIELTHPNTVRVLDVGVTDDGISYYAMELLEGESLGALLRREKPLAPARAIHFALQAARALAEAHARGIVHRDVKPENLFVTRAGDEPDFLKVLDFGIARLDRAEHTQLTQTGMVAGTPQYLAPEVIEGGDATPAADVYALGVVLYEMLTGSSPYGRVEGPALLIAHLTTDAAPPSAHAPVGPAIDRIVMRCLRKRPSERYPSAREVAEALIELGIAETWRPSSAPPPQPALSLVASPDAETQIASPRAARSE</sequence>
<protein>
    <recommendedName>
        <fullName evidence="1">non-specific serine/threonine protein kinase</fullName>
        <ecNumber evidence="1">2.7.11.1</ecNumber>
    </recommendedName>
</protein>
<dbReference type="Pfam" id="PF00069">
    <property type="entry name" value="Pkinase"/>
    <property type="match status" value="1"/>
</dbReference>
<dbReference type="PROSITE" id="PS50011">
    <property type="entry name" value="PROTEIN_KINASE_DOM"/>
    <property type="match status" value="1"/>
</dbReference>
<dbReference type="PROSITE" id="PS00108">
    <property type="entry name" value="PROTEIN_KINASE_ST"/>
    <property type="match status" value="1"/>
</dbReference>
<evidence type="ECO:0000256" key="6">
    <source>
        <dbReference type="ARBA" id="ARBA00022840"/>
    </source>
</evidence>
<gene>
    <name evidence="11" type="ORF">DB32_005617</name>
</gene>
<dbReference type="GO" id="GO:0005524">
    <property type="term" value="F:ATP binding"/>
    <property type="evidence" value="ECO:0007669"/>
    <property type="project" value="UniProtKB-UniRule"/>
</dbReference>
<keyword evidence="2 11" id="KW-0723">Serine/threonine-protein kinase</keyword>
<evidence type="ECO:0000313" key="11">
    <source>
        <dbReference type="EMBL" id="AKF08468.1"/>
    </source>
</evidence>
<feature type="domain" description="Protein kinase" evidence="10">
    <location>
        <begin position="232"/>
        <end position="494"/>
    </location>
</feature>
<dbReference type="EC" id="2.7.11.1" evidence="1"/>
<dbReference type="AlphaFoldDB" id="A0A0F6W648"/>
<proteinExistence type="predicted"/>
<keyword evidence="9" id="KW-0812">Transmembrane</keyword>
<evidence type="ECO:0000256" key="8">
    <source>
        <dbReference type="SAM" id="MobiDB-lite"/>
    </source>
</evidence>
<feature type="region of interest" description="Disordered" evidence="8">
    <location>
        <begin position="502"/>
        <end position="535"/>
    </location>
</feature>
<dbReference type="KEGG" id="samy:DB32_005617"/>
<feature type="transmembrane region" description="Helical" evidence="9">
    <location>
        <begin position="157"/>
        <end position="179"/>
    </location>
</feature>
<dbReference type="Proteomes" id="UP000034883">
    <property type="component" value="Chromosome"/>
</dbReference>
<dbReference type="OrthoDB" id="9801841at2"/>
<dbReference type="InterPro" id="IPR000719">
    <property type="entry name" value="Prot_kinase_dom"/>
</dbReference>
<dbReference type="GO" id="GO:0004674">
    <property type="term" value="F:protein serine/threonine kinase activity"/>
    <property type="evidence" value="ECO:0007669"/>
    <property type="project" value="UniProtKB-KW"/>
</dbReference>
<feature type="transmembrane region" description="Helical" evidence="9">
    <location>
        <begin position="200"/>
        <end position="219"/>
    </location>
</feature>
<dbReference type="PANTHER" id="PTHR43289:SF34">
    <property type="entry name" value="SERINE_THREONINE-PROTEIN KINASE YBDM-RELATED"/>
    <property type="match status" value="1"/>
</dbReference>
<evidence type="ECO:0000256" key="1">
    <source>
        <dbReference type="ARBA" id="ARBA00012513"/>
    </source>
</evidence>
<evidence type="ECO:0000256" key="3">
    <source>
        <dbReference type="ARBA" id="ARBA00022679"/>
    </source>
</evidence>
<dbReference type="Gene3D" id="3.30.200.20">
    <property type="entry name" value="Phosphorylase Kinase, domain 1"/>
    <property type="match status" value="1"/>
</dbReference>
<keyword evidence="12" id="KW-1185">Reference proteome</keyword>
<dbReference type="FunFam" id="1.10.510.10:FF:000021">
    <property type="entry name" value="Serine/threonine protein kinase"/>
    <property type="match status" value="1"/>
</dbReference>
<keyword evidence="4 7" id="KW-0547">Nucleotide-binding</keyword>
<keyword evidence="5 11" id="KW-0418">Kinase</keyword>
<accession>A0A0F6W648</accession>
<feature type="binding site" evidence="7">
    <location>
        <position position="261"/>
    </location>
    <ligand>
        <name>ATP</name>
        <dbReference type="ChEBI" id="CHEBI:30616"/>
    </ligand>
</feature>
<dbReference type="CDD" id="cd14014">
    <property type="entry name" value="STKc_PknB_like"/>
    <property type="match status" value="1"/>
</dbReference>
<dbReference type="InterPro" id="IPR011009">
    <property type="entry name" value="Kinase-like_dom_sf"/>
</dbReference>
<dbReference type="InterPro" id="IPR008271">
    <property type="entry name" value="Ser/Thr_kinase_AS"/>
</dbReference>
<dbReference type="SMART" id="SM00220">
    <property type="entry name" value="S_TKc"/>
    <property type="match status" value="1"/>
</dbReference>
<evidence type="ECO:0000256" key="4">
    <source>
        <dbReference type="ARBA" id="ARBA00022741"/>
    </source>
</evidence>
<name>A0A0F6W648_9BACT</name>
<evidence type="ECO:0000256" key="2">
    <source>
        <dbReference type="ARBA" id="ARBA00022527"/>
    </source>
</evidence>